<feature type="transmembrane region" description="Helical" evidence="17">
    <location>
        <begin position="156"/>
        <end position="179"/>
    </location>
</feature>
<feature type="binding site" description="axial binding residue" evidence="15">
    <location>
        <position position="212"/>
    </location>
    <ligand>
        <name>heme b</name>
        <dbReference type="ChEBI" id="CHEBI:60344"/>
        <label>b566</label>
    </ligand>
    <ligandPart>
        <name>Fe</name>
        <dbReference type="ChEBI" id="CHEBI:18248"/>
    </ligandPart>
</feature>
<dbReference type="GO" id="GO:0045275">
    <property type="term" value="C:respiratory chain complex III"/>
    <property type="evidence" value="ECO:0007669"/>
    <property type="project" value="InterPro"/>
</dbReference>
<dbReference type="PROSITE" id="PS51002">
    <property type="entry name" value="CYTB_NTER"/>
    <property type="match status" value="1"/>
</dbReference>
<keyword evidence="7 16" id="KW-0679">Respiratory chain</keyword>
<dbReference type="PIRSF" id="PIRSF038885">
    <property type="entry name" value="COB"/>
    <property type="match status" value="1"/>
</dbReference>
<feature type="transmembrane region" description="Helical" evidence="17">
    <location>
        <begin position="306"/>
        <end position="326"/>
    </location>
</feature>
<evidence type="ECO:0000256" key="4">
    <source>
        <dbReference type="ARBA" id="ARBA00013531"/>
    </source>
</evidence>
<dbReference type="Pfam" id="PF00032">
    <property type="entry name" value="Cytochrom_B_C"/>
    <property type="match status" value="1"/>
</dbReference>
<feature type="transmembrane region" description="Helical" evidence="17">
    <location>
        <begin position="338"/>
        <end position="361"/>
    </location>
</feature>
<evidence type="ECO:0000313" key="20">
    <source>
        <dbReference type="EMBL" id="ADU12818.1"/>
    </source>
</evidence>
<feature type="transmembrane region" description="Helical" evidence="17">
    <location>
        <begin position="43"/>
        <end position="71"/>
    </location>
</feature>
<comment type="similarity">
    <text evidence="16">Belongs to the cytochrome b family.</text>
</comment>
<gene>
    <name evidence="20" type="ordered locus">Astex_1142</name>
</gene>
<keyword evidence="10 16" id="KW-0249">Electron transport</keyword>
<dbReference type="InterPro" id="IPR030689">
    <property type="entry name" value="Cytochrome_b"/>
</dbReference>
<dbReference type="HOGENOM" id="CLU_031114_3_0_5"/>
<evidence type="ECO:0000313" key="21">
    <source>
        <dbReference type="Proteomes" id="UP000001492"/>
    </source>
</evidence>
<dbReference type="AlphaFoldDB" id="E8RMJ8"/>
<reference evidence="21" key="1">
    <citation type="submission" date="2010-12" db="EMBL/GenBank/DDBJ databases">
        <title>Complete sequence of chromosome 1 of Asticcacaulis excentricus CB 48.</title>
        <authorList>
            <consortium name="US DOE Joint Genome Institute"/>
            <person name="Lucas S."/>
            <person name="Copeland A."/>
            <person name="Lapidus A."/>
            <person name="Cheng J.-F."/>
            <person name="Bruce D."/>
            <person name="Goodwin L."/>
            <person name="Pitluck S."/>
            <person name="Teshima H."/>
            <person name="Davenport K."/>
            <person name="Detter J.C."/>
            <person name="Han C."/>
            <person name="Tapia R."/>
            <person name="Land M."/>
            <person name="Hauser L."/>
            <person name="Jeffries C."/>
            <person name="Kyrpides N."/>
            <person name="Ivanova N."/>
            <person name="Ovchinnikova G."/>
            <person name="Brun Y.V."/>
            <person name="Woyke T."/>
        </authorList>
    </citation>
    <scope>NUCLEOTIDE SEQUENCE [LARGE SCALE GENOMIC DNA]</scope>
    <source>
        <strain evidence="21">ATCC 15261 / DSM 4724 / KCTC 12464 / NCIMB 9791 / VKM B-1370 / CB 48</strain>
    </source>
</reference>
<dbReference type="FunFam" id="1.20.810.10:FF:000004">
    <property type="entry name" value="Cytochrome b"/>
    <property type="match status" value="1"/>
</dbReference>
<organism evidence="20 21">
    <name type="scientific">Asticcacaulis excentricus (strain ATCC 15261 / DSM 4724 / KCTC 12464 / NCIMB 9791 / VKM B-1370 / CB 48)</name>
    <dbReference type="NCBI Taxonomy" id="573065"/>
    <lineage>
        <taxon>Bacteria</taxon>
        <taxon>Pseudomonadati</taxon>
        <taxon>Pseudomonadota</taxon>
        <taxon>Alphaproteobacteria</taxon>
        <taxon>Caulobacterales</taxon>
        <taxon>Caulobacteraceae</taxon>
        <taxon>Asticcacaulis</taxon>
    </lineage>
</organism>
<comment type="cofactor">
    <cofactor evidence="15">
        <name>heme</name>
        <dbReference type="ChEBI" id="CHEBI:30413"/>
    </cofactor>
    <text evidence="15">Binds 2 heme groups non-covalently.</text>
</comment>
<protein>
    <recommendedName>
        <fullName evidence="4 16">Cytochrome b</fullName>
    </recommendedName>
</protein>
<feature type="binding site" description="axial binding residue" evidence="15">
    <location>
        <position position="111"/>
    </location>
    <ligand>
        <name>heme b</name>
        <dbReference type="ChEBI" id="CHEBI:60344"/>
        <label>b566</label>
    </ligand>
    <ligandPart>
        <name>Fe</name>
        <dbReference type="ChEBI" id="CHEBI:18248"/>
    </ligandPart>
</feature>
<comment type="function">
    <text evidence="1 16">Component of the ubiquinol-cytochrome c reductase complex (complex III or cytochrome b-c1 complex), which is a respiratory chain that generates an electrochemical potential coupled to ATP synthesis.</text>
</comment>
<dbReference type="InterPro" id="IPR036150">
    <property type="entry name" value="Cyt_b/b6_C_sf"/>
</dbReference>
<dbReference type="EMBL" id="CP002395">
    <property type="protein sequence ID" value="ADU12818.1"/>
    <property type="molecule type" value="Genomic_DNA"/>
</dbReference>
<dbReference type="GO" id="GO:0046872">
    <property type="term" value="F:metal ion binding"/>
    <property type="evidence" value="ECO:0007669"/>
    <property type="project" value="UniProtKB-KW"/>
</dbReference>
<dbReference type="GO" id="GO:0008121">
    <property type="term" value="F:quinol-cytochrome-c reductase activity"/>
    <property type="evidence" value="ECO:0007669"/>
    <property type="project" value="InterPro"/>
</dbReference>
<evidence type="ECO:0000256" key="15">
    <source>
        <dbReference type="PIRSR" id="PIRSR038885-2"/>
    </source>
</evidence>
<dbReference type="eggNOG" id="COG1290">
    <property type="taxonomic scope" value="Bacteria"/>
</dbReference>
<dbReference type="GO" id="GO:0022904">
    <property type="term" value="P:respiratory electron transport chain"/>
    <property type="evidence" value="ECO:0007669"/>
    <property type="project" value="InterPro"/>
</dbReference>
<keyword evidence="5 16" id="KW-0813">Transport</keyword>
<dbReference type="InterPro" id="IPR005798">
    <property type="entry name" value="Cyt_b/b6_C"/>
</dbReference>
<dbReference type="SUPFAM" id="SSF81342">
    <property type="entry name" value="Transmembrane di-heme cytochromes"/>
    <property type="match status" value="1"/>
</dbReference>
<feature type="transmembrane region" description="Helical" evidence="17">
    <location>
        <begin position="248"/>
        <end position="268"/>
    </location>
</feature>
<dbReference type="InterPro" id="IPR048260">
    <property type="entry name" value="Cytochrome_b_C_euk/bac"/>
</dbReference>
<dbReference type="RefSeq" id="WP_013478650.1">
    <property type="nucleotide sequence ID" value="NC_014816.1"/>
</dbReference>
<evidence type="ECO:0000256" key="16">
    <source>
        <dbReference type="RuleBase" id="RU003385"/>
    </source>
</evidence>
<evidence type="ECO:0000256" key="10">
    <source>
        <dbReference type="ARBA" id="ARBA00022982"/>
    </source>
</evidence>
<dbReference type="KEGG" id="aex:Astex_1142"/>
<accession>E8RMJ8</accession>
<feature type="transmembrane region" description="Helical" evidence="17">
    <location>
        <begin position="381"/>
        <end position="401"/>
    </location>
</feature>
<dbReference type="GO" id="GO:0016491">
    <property type="term" value="F:oxidoreductase activity"/>
    <property type="evidence" value="ECO:0007669"/>
    <property type="project" value="InterPro"/>
</dbReference>
<evidence type="ECO:0000256" key="8">
    <source>
        <dbReference type="ARBA" id="ARBA00022692"/>
    </source>
</evidence>
<evidence type="ECO:0000256" key="6">
    <source>
        <dbReference type="ARBA" id="ARBA00022617"/>
    </source>
</evidence>
<comment type="cofactor">
    <cofactor evidence="16">
        <name>heme b</name>
        <dbReference type="ChEBI" id="CHEBI:60344"/>
    </cofactor>
    <text evidence="16">Binds 2 heme groups non-covalently.</text>
</comment>
<feature type="binding site" evidence="14">
    <location>
        <position position="217"/>
    </location>
    <ligand>
        <name>a ubiquinone</name>
        <dbReference type="ChEBI" id="CHEBI:16389"/>
    </ligand>
</feature>
<evidence type="ECO:0000256" key="12">
    <source>
        <dbReference type="ARBA" id="ARBA00023004"/>
    </source>
</evidence>
<dbReference type="STRING" id="573065.Astex_1142"/>
<dbReference type="PANTHER" id="PTHR19271:SF16">
    <property type="entry name" value="CYTOCHROME B"/>
    <property type="match status" value="1"/>
</dbReference>
<dbReference type="SUPFAM" id="SSF81648">
    <property type="entry name" value="a domain/subunit of cytochrome bc1 complex (Ubiquinol-cytochrome c reductase)"/>
    <property type="match status" value="1"/>
</dbReference>
<keyword evidence="9 15" id="KW-0479">Metal-binding</keyword>
<dbReference type="OrthoDB" id="9804503at2"/>
<evidence type="ECO:0000256" key="7">
    <source>
        <dbReference type="ARBA" id="ARBA00022660"/>
    </source>
</evidence>
<keyword evidence="12 15" id="KW-0408">Iron</keyword>
<evidence type="ECO:0000256" key="9">
    <source>
        <dbReference type="ARBA" id="ARBA00022723"/>
    </source>
</evidence>
<evidence type="ECO:0000256" key="17">
    <source>
        <dbReference type="SAM" id="Phobius"/>
    </source>
</evidence>
<dbReference type="PROSITE" id="PS51003">
    <property type="entry name" value="CYTB_CTER"/>
    <property type="match status" value="1"/>
</dbReference>
<evidence type="ECO:0000259" key="18">
    <source>
        <dbReference type="PROSITE" id="PS51002"/>
    </source>
</evidence>
<keyword evidence="21" id="KW-1185">Reference proteome</keyword>
<dbReference type="InterPro" id="IPR016174">
    <property type="entry name" value="Di-haem_cyt_TM"/>
</dbReference>
<feature type="transmembrane region" description="Helical" evidence="17">
    <location>
        <begin position="128"/>
        <end position="149"/>
    </location>
</feature>
<dbReference type="CDD" id="cd00284">
    <property type="entry name" value="Cytochrome_b_N"/>
    <property type="match status" value="1"/>
</dbReference>
<feature type="transmembrane region" description="Helical" evidence="17">
    <location>
        <begin position="199"/>
        <end position="220"/>
    </location>
</feature>
<dbReference type="CDD" id="cd00290">
    <property type="entry name" value="cytochrome_b_C"/>
    <property type="match status" value="1"/>
</dbReference>
<evidence type="ECO:0000256" key="11">
    <source>
        <dbReference type="ARBA" id="ARBA00022989"/>
    </source>
</evidence>
<feature type="domain" description="Cytochrome b/b6 N-terminal region profile" evidence="18">
    <location>
        <begin position="14"/>
        <end position="225"/>
    </location>
</feature>
<dbReference type="InterPro" id="IPR048259">
    <property type="entry name" value="Cytochrome_b_N_euk/bac"/>
</dbReference>
<dbReference type="Gene3D" id="1.20.810.10">
    <property type="entry name" value="Cytochrome Bc1 Complex, Chain C"/>
    <property type="match status" value="1"/>
</dbReference>
<feature type="domain" description="Cytochrome b/b6 C-terminal region profile" evidence="19">
    <location>
        <begin position="228"/>
        <end position="415"/>
    </location>
</feature>
<comment type="subcellular location">
    <subcellularLocation>
        <location evidence="2">Membrane</location>
        <topology evidence="2">Multi-pass membrane protein</topology>
    </subcellularLocation>
</comment>
<evidence type="ECO:0000256" key="5">
    <source>
        <dbReference type="ARBA" id="ARBA00022448"/>
    </source>
</evidence>
<evidence type="ECO:0000256" key="13">
    <source>
        <dbReference type="ARBA" id="ARBA00023136"/>
    </source>
</evidence>
<keyword evidence="6 15" id="KW-0349">Heme</keyword>
<evidence type="ECO:0000259" key="19">
    <source>
        <dbReference type="PROSITE" id="PS51003"/>
    </source>
</evidence>
<keyword evidence="8 16" id="KW-0812">Transmembrane</keyword>
<dbReference type="InterPro" id="IPR005797">
    <property type="entry name" value="Cyt_b/b6_N"/>
</dbReference>
<name>E8RMJ8_ASTEC</name>
<sequence>MSDHPSTYEPKTGVEKWLDQRLPIVRLAYDSFVDYPTPRNLNYWWTFGGILSVCLMIQIVTGIILAMHYTAHIDLAFNSVERIMRDVNYGWLIRYVHANGASMFFFAVFVHMFRGLYYGSYKAPREVLWILGCLIFFLMIATAFMGYVLPWGQMSFHGAVVITNLIGSIPVIGGPILTWLQGGFAVDQATLNRFFSLHYLLPFVIAGVVILHIWALHVVGQNNPAGVDIKSKEDTVPFTPYATVKDGLGIIFFLILFSIFVFFMPNALGHADNYIPANPLVTPAHIVPEWYLLPFYAILRAIPDKFGGVIAMFGAIAVLFVLPWLDTSKVRSMRYRPVMRWFFVIFVVVCLGLGWCGAQLPDAPVVPGLPSFTLLDGEFNSYLWLTRALTLYYFAFFLLIMPWVGLKEDPLPVPASISEAILAEHAKKKGA</sequence>
<feature type="transmembrane region" description="Helical" evidence="17">
    <location>
        <begin position="92"/>
        <end position="113"/>
    </location>
</feature>
<evidence type="ECO:0000256" key="1">
    <source>
        <dbReference type="ARBA" id="ARBA00002444"/>
    </source>
</evidence>
<evidence type="ECO:0000256" key="14">
    <source>
        <dbReference type="PIRSR" id="PIRSR038885-1"/>
    </source>
</evidence>
<keyword evidence="13 17" id="KW-0472">Membrane</keyword>
<dbReference type="Proteomes" id="UP000001492">
    <property type="component" value="Chromosome 1"/>
</dbReference>
<evidence type="ECO:0000256" key="2">
    <source>
        <dbReference type="ARBA" id="ARBA00004141"/>
    </source>
</evidence>
<feature type="binding site" description="axial binding residue" evidence="15">
    <location>
        <position position="198"/>
    </location>
    <ligand>
        <name>heme b</name>
        <dbReference type="ChEBI" id="CHEBI:60344"/>
        <label>b562</label>
    </ligand>
    <ligandPart>
        <name>Fe</name>
        <dbReference type="ChEBI" id="CHEBI:18248"/>
    </ligandPart>
</feature>
<evidence type="ECO:0000256" key="3">
    <source>
        <dbReference type="ARBA" id="ARBA00011649"/>
    </source>
</evidence>
<keyword evidence="11 17" id="KW-1133">Transmembrane helix</keyword>
<comment type="subunit">
    <text evidence="3 16">The main subunits of complex b-c1 are: cytochrome b, cytochrome c1 and the Rieske protein.</text>
</comment>
<dbReference type="PANTHER" id="PTHR19271">
    <property type="entry name" value="CYTOCHROME B"/>
    <property type="match status" value="1"/>
</dbReference>
<proteinExistence type="inferred from homology"/>
<feature type="binding site" description="axial binding residue" evidence="15">
    <location>
        <position position="97"/>
    </location>
    <ligand>
        <name>heme b</name>
        <dbReference type="ChEBI" id="CHEBI:60344"/>
        <label>b562</label>
    </ligand>
    <ligandPart>
        <name>Fe</name>
        <dbReference type="ChEBI" id="CHEBI:18248"/>
    </ligandPart>
</feature>
<dbReference type="InterPro" id="IPR027387">
    <property type="entry name" value="Cytb/b6-like_sf"/>
</dbReference>
<dbReference type="Pfam" id="PF00033">
    <property type="entry name" value="Cytochrome_B"/>
    <property type="match status" value="1"/>
</dbReference>